<evidence type="ECO:0000259" key="1">
    <source>
        <dbReference type="Pfam" id="PF24199"/>
    </source>
</evidence>
<evidence type="ECO:0000313" key="3">
    <source>
        <dbReference type="Proteomes" id="UP000221506"/>
    </source>
</evidence>
<dbReference type="PROSITE" id="PS51257">
    <property type="entry name" value="PROKAR_LIPOPROTEIN"/>
    <property type="match status" value="1"/>
</dbReference>
<dbReference type="Proteomes" id="UP000221506">
    <property type="component" value="Segment"/>
</dbReference>
<sequence length="209" mass="23429">MQNFFKKVSVLLAVLVLISCRVKVEPKLTMTQVLSTESSLVPTFVTIETETCTEEEKKKYFLGVVASFEGCRRKNNGFVKEWRVDIPLVQSSDIETLKTTPIALFRGKNNTLIMFMKRDVMNGLRKELFRNNENNLAMSLKYEIANDTKFDIVLAVSSAWVNDSIAVGQQLSVFTVPADNYITITMSDTGVAALLRSGSEPVSIIPFDK</sequence>
<dbReference type="EMBL" id="KY914485">
    <property type="protein sequence ID" value="ARK07946.1"/>
    <property type="molecule type" value="Genomic_DNA"/>
</dbReference>
<name>A0A1W6DYJ3_9CAUD</name>
<organism evidence="2 3">
    <name type="scientific">Aeromonas phage phiA8-29</name>
    <dbReference type="NCBI Taxonomy" id="1978922"/>
    <lineage>
        <taxon>Viruses</taxon>
        <taxon>Duplodnaviria</taxon>
        <taxon>Heunggongvirae</taxon>
        <taxon>Uroviricota</taxon>
        <taxon>Caudoviricetes</taxon>
        <taxon>Pantevenvirales</taxon>
        <taxon>Ackermannviridae</taxon>
        <taxon>Tedavirus</taxon>
        <taxon>Tedavirus A829</taxon>
    </lineage>
</organism>
<feature type="domain" description="DUF7424" evidence="1">
    <location>
        <begin position="22"/>
        <end position="209"/>
    </location>
</feature>
<protein>
    <recommendedName>
        <fullName evidence="1">DUF7424 domain-containing protein</fullName>
    </recommendedName>
</protein>
<evidence type="ECO:0000313" key="2">
    <source>
        <dbReference type="EMBL" id="ARK07946.1"/>
    </source>
</evidence>
<keyword evidence="3" id="KW-1185">Reference proteome</keyword>
<accession>A0A1W6DYJ3</accession>
<dbReference type="InterPro" id="IPR055847">
    <property type="entry name" value="DUF7424"/>
</dbReference>
<reference evidence="2 3" key="1">
    <citation type="submission" date="2017-04" db="EMBL/GenBank/DDBJ databases">
        <title>Complete genome sequence and characterization of temperature-dependent bacteriophage phiA8-29 infecting Aeromonas.</title>
        <authorList>
            <person name="He Y."/>
            <person name="Yang H."/>
        </authorList>
    </citation>
    <scope>NUCLEOTIDE SEQUENCE [LARGE SCALE GENOMIC DNA]</scope>
</reference>
<dbReference type="Pfam" id="PF24199">
    <property type="entry name" value="DUF7424"/>
    <property type="match status" value="1"/>
</dbReference>
<gene>
    <name evidence="2" type="ORF">phiA829_126</name>
</gene>
<proteinExistence type="predicted"/>